<organism evidence="4 5">
    <name type="scientific">Trinickia violacea</name>
    <dbReference type="NCBI Taxonomy" id="2571746"/>
    <lineage>
        <taxon>Bacteria</taxon>
        <taxon>Pseudomonadati</taxon>
        <taxon>Pseudomonadota</taxon>
        <taxon>Betaproteobacteria</taxon>
        <taxon>Burkholderiales</taxon>
        <taxon>Burkholderiaceae</taxon>
        <taxon>Trinickia</taxon>
    </lineage>
</organism>
<evidence type="ECO:0000313" key="4">
    <source>
        <dbReference type="EMBL" id="QCP50615.1"/>
    </source>
</evidence>
<dbReference type="EMBL" id="CP040077">
    <property type="protein sequence ID" value="QCP50615.1"/>
    <property type="molecule type" value="Genomic_DNA"/>
</dbReference>
<reference evidence="4 5" key="1">
    <citation type="submission" date="2019-05" db="EMBL/GenBank/DDBJ databases">
        <title>Burkholderia sp. DHOD12, isolated from subtropical forest soil.</title>
        <authorList>
            <person name="Gao Z.-H."/>
            <person name="Qiu L.-H."/>
        </authorList>
    </citation>
    <scope>NUCLEOTIDE SEQUENCE [LARGE SCALE GENOMIC DNA]</scope>
    <source>
        <strain evidence="4 5">DHOD12</strain>
    </source>
</reference>
<dbReference type="KEGG" id="tvl:FAZ95_16475"/>
<dbReference type="Proteomes" id="UP000298656">
    <property type="component" value="Chromosome 1"/>
</dbReference>
<dbReference type="AlphaFoldDB" id="A0A4P8IS84"/>
<protein>
    <submittedName>
        <fullName evidence="4">DUF4136 domain-containing protein</fullName>
    </submittedName>
</protein>
<keyword evidence="5" id="KW-1185">Reference proteome</keyword>
<keyword evidence="2" id="KW-0732">Signal</keyword>
<evidence type="ECO:0000259" key="3">
    <source>
        <dbReference type="Pfam" id="PF13590"/>
    </source>
</evidence>
<evidence type="ECO:0000256" key="2">
    <source>
        <dbReference type="SAM" id="SignalP"/>
    </source>
</evidence>
<accession>A0A4P8IS84</accession>
<dbReference type="Gene3D" id="3.30.160.670">
    <property type="match status" value="1"/>
</dbReference>
<feature type="compositionally biased region" description="Low complexity" evidence="1">
    <location>
        <begin position="216"/>
        <end position="240"/>
    </location>
</feature>
<feature type="domain" description="DUF4136" evidence="3">
    <location>
        <begin position="32"/>
        <end position="192"/>
    </location>
</feature>
<proteinExistence type="predicted"/>
<evidence type="ECO:0000313" key="5">
    <source>
        <dbReference type="Proteomes" id="UP000298656"/>
    </source>
</evidence>
<dbReference type="PROSITE" id="PS51257">
    <property type="entry name" value="PROKAR_LIPOPROTEIN"/>
    <property type="match status" value="1"/>
</dbReference>
<dbReference type="OrthoDB" id="8940851at2"/>
<dbReference type="Pfam" id="PF13590">
    <property type="entry name" value="DUF4136"/>
    <property type="match status" value="1"/>
</dbReference>
<feature type="chain" id="PRO_5020646003" evidence="2">
    <location>
        <begin position="31"/>
        <end position="240"/>
    </location>
</feature>
<evidence type="ECO:0000256" key="1">
    <source>
        <dbReference type="SAM" id="MobiDB-lite"/>
    </source>
</evidence>
<sequence length="240" mass="25662">MKFDQFRRGAMLLLAAFAALLSGCTTYVTTQVTAFSDWGNGSDATRTYAFARSPSQENSLEQRTYENTVANELAMYSFKQAPATEARYWVGLTYSIKGDMATVSQPVYYAPPPAFGPYWGPNPWGPWGPWGPYPSGYVTQSFPVYTHTLGIRITERTTGKEVYNVTARNANEDPSLVTSMPYLVRSALDGFPAGNGAVRTVKIAVDKNSGASNEVAAPTPAAASGAASASAPSASPKPAQ</sequence>
<feature type="region of interest" description="Disordered" evidence="1">
    <location>
        <begin position="209"/>
        <end position="240"/>
    </location>
</feature>
<dbReference type="InterPro" id="IPR025411">
    <property type="entry name" value="DUF4136"/>
</dbReference>
<dbReference type="RefSeq" id="WP_137333428.1">
    <property type="nucleotide sequence ID" value="NZ_CP040077.1"/>
</dbReference>
<feature type="signal peptide" evidence="2">
    <location>
        <begin position="1"/>
        <end position="30"/>
    </location>
</feature>
<name>A0A4P8IS84_9BURK</name>
<gene>
    <name evidence="4" type="ORF">FAZ95_16475</name>
</gene>